<dbReference type="InterPro" id="IPR000515">
    <property type="entry name" value="MetI-like"/>
</dbReference>
<keyword evidence="4 7" id="KW-0812">Transmembrane</keyword>
<keyword evidence="5 7" id="KW-1133">Transmembrane helix</keyword>
<feature type="transmembrane region" description="Helical" evidence="7">
    <location>
        <begin position="316"/>
        <end position="337"/>
    </location>
</feature>
<feature type="transmembrane region" description="Helical" evidence="7">
    <location>
        <begin position="61"/>
        <end position="80"/>
    </location>
</feature>
<feature type="transmembrane region" description="Helical" evidence="7">
    <location>
        <begin position="162"/>
        <end position="182"/>
    </location>
</feature>
<evidence type="ECO:0000313" key="11">
    <source>
        <dbReference type="Proteomes" id="UP001595960"/>
    </source>
</evidence>
<comment type="similarity">
    <text evidence="7">Belongs to the binding-protein-dependent transport system permease family.</text>
</comment>
<keyword evidence="2 7" id="KW-0813">Transport</keyword>
<protein>
    <submittedName>
        <fullName evidence="10">ABC transporter permease</fullName>
    </submittedName>
</protein>
<dbReference type="Proteomes" id="UP001595960">
    <property type="component" value="Unassembled WGS sequence"/>
</dbReference>
<dbReference type="Gene3D" id="1.10.3720.10">
    <property type="entry name" value="MetI-like"/>
    <property type="match status" value="1"/>
</dbReference>
<feature type="domain" description="ABC transmembrane type-1" evidence="9">
    <location>
        <begin position="122"/>
        <end position="337"/>
    </location>
</feature>
<keyword evidence="3" id="KW-1003">Cell membrane</keyword>
<evidence type="ECO:0000256" key="7">
    <source>
        <dbReference type="RuleBase" id="RU363032"/>
    </source>
</evidence>
<dbReference type="InterPro" id="IPR035906">
    <property type="entry name" value="MetI-like_sf"/>
</dbReference>
<dbReference type="RefSeq" id="WP_239562856.1">
    <property type="nucleotide sequence ID" value="NZ_JAFBBW010000001.1"/>
</dbReference>
<feature type="transmembrane region" description="Helical" evidence="7">
    <location>
        <begin position="126"/>
        <end position="150"/>
    </location>
</feature>
<keyword evidence="11" id="KW-1185">Reference proteome</keyword>
<evidence type="ECO:0000256" key="2">
    <source>
        <dbReference type="ARBA" id="ARBA00022448"/>
    </source>
</evidence>
<sequence>MADTALRTASATDADATSAPQGAPDGASAARTVRSPRTARGGDSGSRPRHRSRLRNVLRHWQLYVLLAPTLLYFLVFKYWPMYGVQIAFRDYTPAGGFTQSPWVGLEHFERFFSSYQFGTIVSNTLLLAIVNLAFLFPIPIIMALLVNQLAQGRTRRFVQNVLYAPTFISTVVVVGILFILLSPRAGLVNNAIVLFGGEPIFFMGSAEWFRPVYVASSVWQEAGFNMVVYLAALAGIDPALHDAAKVDGASRLRRIRHIDLPGIAPVISVLFILAVGNLLNIGFEKALLMQTDLNVAASQLVQTYTYQVGLQQAQFSYAAAIGLFNSLLNLALLLTFNQVARRARTSSVW</sequence>
<evidence type="ECO:0000256" key="4">
    <source>
        <dbReference type="ARBA" id="ARBA00022692"/>
    </source>
</evidence>
<dbReference type="Pfam" id="PF00528">
    <property type="entry name" value="BPD_transp_1"/>
    <property type="match status" value="1"/>
</dbReference>
<dbReference type="EMBL" id="JBHSJC010000001">
    <property type="protein sequence ID" value="MFC4827577.1"/>
    <property type="molecule type" value="Genomic_DNA"/>
</dbReference>
<dbReference type="PROSITE" id="PS50928">
    <property type="entry name" value="ABC_TM1"/>
    <property type="match status" value="1"/>
</dbReference>
<evidence type="ECO:0000256" key="3">
    <source>
        <dbReference type="ARBA" id="ARBA00022475"/>
    </source>
</evidence>
<evidence type="ECO:0000259" key="9">
    <source>
        <dbReference type="PROSITE" id="PS50928"/>
    </source>
</evidence>
<dbReference type="CDD" id="cd06261">
    <property type="entry name" value="TM_PBP2"/>
    <property type="match status" value="1"/>
</dbReference>
<feature type="region of interest" description="Disordered" evidence="8">
    <location>
        <begin position="1"/>
        <end position="50"/>
    </location>
</feature>
<accession>A0ABV9R5F2</accession>
<comment type="subcellular location">
    <subcellularLocation>
        <location evidence="1 7">Cell membrane</location>
        <topology evidence="1 7">Multi-pass membrane protein</topology>
    </subcellularLocation>
</comment>
<feature type="transmembrane region" description="Helical" evidence="7">
    <location>
        <begin position="261"/>
        <end position="284"/>
    </location>
</feature>
<evidence type="ECO:0000256" key="5">
    <source>
        <dbReference type="ARBA" id="ARBA00022989"/>
    </source>
</evidence>
<dbReference type="PANTHER" id="PTHR43227">
    <property type="entry name" value="BLL4140 PROTEIN"/>
    <property type="match status" value="1"/>
</dbReference>
<evidence type="ECO:0000256" key="8">
    <source>
        <dbReference type="SAM" id="MobiDB-lite"/>
    </source>
</evidence>
<evidence type="ECO:0000256" key="6">
    <source>
        <dbReference type="ARBA" id="ARBA00023136"/>
    </source>
</evidence>
<dbReference type="InterPro" id="IPR050809">
    <property type="entry name" value="UgpAE/MalFG_permease"/>
</dbReference>
<organism evidence="10 11">
    <name type="scientific">Agromyces aurantiacus</name>
    <dbReference type="NCBI Taxonomy" id="165814"/>
    <lineage>
        <taxon>Bacteria</taxon>
        <taxon>Bacillati</taxon>
        <taxon>Actinomycetota</taxon>
        <taxon>Actinomycetes</taxon>
        <taxon>Micrococcales</taxon>
        <taxon>Microbacteriaceae</taxon>
        <taxon>Agromyces</taxon>
    </lineage>
</organism>
<reference evidence="11" key="1">
    <citation type="journal article" date="2019" name="Int. J. Syst. Evol. Microbiol.">
        <title>The Global Catalogue of Microorganisms (GCM) 10K type strain sequencing project: providing services to taxonomists for standard genome sequencing and annotation.</title>
        <authorList>
            <consortium name="The Broad Institute Genomics Platform"/>
            <consortium name="The Broad Institute Genome Sequencing Center for Infectious Disease"/>
            <person name="Wu L."/>
            <person name="Ma J."/>
        </authorList>
    </citation>
    <scope>NUCLEOTIDE SEQUENCE [LARGE SCALE GENOMIC DNA]</scope>
    <source>
        <strain evidence="11">CGMCC 1.12192</strain>
    </source>
</reference>
<proteinExistence type="inferred from homology"/>
<evidence type="ECO:0000256" key="1">
    <source>
        <dbReference type="ARBA" id="ARBA00004651"/>
    </source>
</evidence>
<dbReference type="SUPFAM" id="SSF161098">
    <property type="entry name" value="MetI-like"/>
    <property type="match status" value="1"/>
</dbReference>
<comment type="caution">
    <text evidence="10">The sequence shown here is derived from an EMBL/GenBank/DDBJ whole genome shotgun (WGS) entry which is preliminary data.</text>
</comment>
<evidence type="ECO:0000313" key="10">
    <source>
        <dbReference type="EMBL" id="MFC4827577.1"/>
    </source>
</evidence>
<keyword evidence="6 7" id="KW-0472">Membrane</keyword>
<name>A0ABV9R5F2_9MICO</name>
<feature type="compositionally biased region" description="Low complexity" evidence="8">
    <location>
        <begin position="1"/>
        <end position="19"/>
    </location>
</feature>
<dbReference type="PANTHER" id="PTHR43227:SF11">
    <property type="entry name" value="BLL4140 PROTEIN"/>
    <property type="match status" value="1"/>
</dbReference>
<gene>
    <name evidence="10" type="ORF">ACFPER_02175</name>
</gene>